<dbReference type="EMBL" id="BNED01000005">
    <property type="protein sequence ID" value="GHI75021.1"/>
    <property type="molecule type" value="Genomic_DNA"/>
</dbReference>
<evidence type="ECO:0000313" key="2">
    <source>
        <dbReference type="EMBL" id="GHI75021.1"/>
    </source>
</evidence>
<proteinExistence type="predicted"/>
<dbReference type="EMBL" id="BNED01000003">
    <property type="protein sequence ID" value="GHI74990.1"/>
    <property type="molecule type" value="Genomic_DNA"/>
</dbReference>
<accession>A0ABQ3T3M4</accession>
<gene>
    <name evidence="1" type="ORF">Sspor_05510</name>
    <name evidence="2" type="ORF">Sspor_05820</name>
</gene>
<reference evidence="3" key="1">
    <citation type="submission" date="2023-07" db="EMBL/GenBank/DDBJ databases">
        <title>Whole genome shotgun sequence of Streptomyces spororaveus NBRC 15456.</title>
        <authorList>
            <person name="Komaki H."/>
            <person name="Tamura T."/>
        </authorList>
    </citation>
    <scope>NUCLEOTIDE SEQUENCE [LARGE SCALE GENOMIC DNA]</scope>
    <source>
        <strain evidence="2 3">NBRC 15456</strain>
    </source>
</reference>
<reference evidence="1" key="2">
    <citation type="submission" date="2024-05" db="EMBL/GenBank/DDBJ databases">
        <title>Whole genome shotgun sequence of Streptomyces spororaveus NBRC 15456.</title>
        <authorList>
            <person name="Komaki H."/>
            <person name="Tamura T."/>
        </authorList>
    </citation>
    <scope>NUCLEOTIDE SEQUENCE</scope>
    <source>
        <strain evidence="1 3">NBRC 15456</strain>
    </source>
</reference>
<organism evidence="1 3">
    <name type="scientific">Streptomyces spororaveus</name>
    <dbReference type="NCBI Taxonomy" id="284039"/>
    <lineage>
        <taxon>Bacteria</taxon>
        <taxon>Bacillati</taxon>
        <taxon>Actinomycetota</taxon>
        <taxon>Actinomycetes</taxon>
        <taxon>Kitasatosporales</taxon>
        <taxon>Streptomycetaceae</taxon>
        <taxon>Streptomyces</taxon>
    </lineage>
</organism>
<keyword evidence="3" id="KW-1185">Reference proteome</keyword>
<evidence type="ECO:0000313" key="3">
    <source>
        <dbReference type="Proteomes" id="UP000608522"/>
    </source>
</evidence>
<sequence>MPSTPRTYTAISTLGADGRPAHFITAQPVGAVVIQQFGTRPERFLLTDVQLADGSFVAEPLDRYL</sequence>
<dbReference type="RefSeq" id="WP_202197501.1">
    <property type="nucleotide sequence ID" value="NZ_BAAATO010000056.1"/>
</dbReference>
<dbReference type="Proteomes" id="UP000608522">
    <property type="component" value="Unassembled WGS sequence"/>
</dbReference>
<protein>
    <submittedName>
        <fullName evidence="1">Uncharacterized protein</fullName>
    </submittedName>
</protein>
<evidence type="ECO:0000313" key="1">
    <source>
        <dbReference type="EMBL" id="GHI74990.1"/>
    </source>
</evidence>
<name>A0ABQ3T3M4_9ACTN</name>
<comment type="caution">
    <text evidence="1">The sequence shown here is derived from an EMBL/GenBank/DDBJ whole genome shotgun (WGS) entry which is preliminary data.</text>
</comment>